<evidence type="ECO:0000256" key="1">
    <source>
        <dbReference type="SAM" id="MobiDB-lite"/>
    </source>
</evidence>
<evidence type="ECO:0000259" key="3">
    <source>
        <dbReference type="Pfam" id="PF21235"/>
    </source>
</evidence>
<dbReference type="InterPro" id="IPR013083">
    <property type="entry name" value="Znf_RING/FYVE/PHD"/>
</dbReference>
<dbReference type="AlphaFoldDB" id="A0A426ZTV1"/>
<evidence type="ECO:0000256" key="2">
    <source>
        <dbReference type="SAM" id="Phobius"/>
    </source>
</evidence>
<feature type="transmembrane region" description="Helical" evidence="2">
    <location>
        <begin position="97"/>
        <end position="119"/>
    </location>
</feature>
<feature type="region of interest" description="Disordered" evidence="1">
    <location>
        <begin position="1"/>
        <end position="22"/>
    </location>
</feature>
<keyword evidence="2" id="KW-1133">Transmembrane helix</keyword>
<dbReference type="SUPFAM" id="SSF57850">
    <property type="entry name" value="RING/U-box"/>
    <property type="match status" value="1"/>
</dbReference>
<evidence type="ECO:0000313" key="4">
    <source>
        <dbReference type="EMBL" id="RRT67284.1"/>
    </source>
</evidence>
<gene>
    <name evidence="4" type="ORF">B296_00024704</name>
</gene>
<organism evidence="4 5">
    <name type="scientific">Ensete ventricosum</name>
    <name type="common">Abyssinian banana</name>
    <name type="synonym">Musa ensete</name>
    <dbReference type="NCBI Taxonomy" id="4639"/>
    <lineage>
        <taxon>Eukaryota</taxon>
        <taxon>Viridiplantae</taxon>
        <taxon>Streptophyta</taxon>
        <taxon>Embryophyta</taxon>
        <taxon>Tracheophyta</taxon>
        <taxon>Spermatophyta</taxon>
        <taxon>Magnoliopsida</taxon>
        <taxon>Liliopsida</taxon>
        <taxon>Zingiberales</taxon>
        <taxon>Musaceae</taxon>
        <taxon>Ensete</taxon>
    </lineage>
</organism>
<name>A0A426ZTV1_ENSVE</name>
<feature type="transmembrane region" description="Helical" evidence="2">
    <location>
        <begin position="50"/>
        <end position="72"/>
    </location>
</feature>
<sequence>MDEEDYYFGESDGDDGGSSYSLEGDDGDDLNDLLVEEPVDISTTASGFDLLVLLMSLEIAFLLVLTSISLSVHHRQITGHLDGVSSGRTGDLPLRFWWLWLLVVLVKGLSVLTYVELCFPQKDVLRNVMDLLLVSEQQARSLLIYYRWNVQKVYDSFERKGKERLFQDVGVVISDSRDLDVSGSSTAVITCNICFEDVAVLDATKMDCGHLFCNDCEFPSLVLAGLL</sequence>
<keyword evidence="2" id="KW-0472">Membrane</keyword>
<dbReference type="Gene3D" id="3.30.40.10">
    <property type="entry name" value="Zinc/RING finger domain, C3HC4 (zinc finger)"/>
    <property type="match status" value="1"/>
</dbReference>
<feature type="domain" description="E3 ubiquitin-protein ligase ARIH1-like UBA-like" evidence="3">
    <location>
        <begin position="121"/>
        <end position="157"/>
    </location>
</feature>
<dbReference type="EMBL" id="AMZH03005093">
    <property type="protein sequence ID" value="RRT67284.1"/>
    <property type="molecule type" value="Genomic_DNA"/>
</dbReference>
<proteinExistence type="predicted"/>
<reference evidence="4 5" key="1">
    <citation type="journal article" date="2014" name="Agronomy (Basel)">
        <title>A Draft Genome Sequence for Ensete ventricosum, the Drought-Tolerant Tree Against Hunger.</title>
        <authorList>
            <person name="Harrison J."/>
            <person name="Moore K.A."/>
            <person name="Paszkiewicz K."/>
            <person name="Jones T."/>
            <person name="Grant M."/>
            <person name="Ambacheew D."/>
            <person name="Muzemil S."/>
            <person name="Studholme D.J."/>
        </authorList>
    </citation>
    <scope>NUCLEOTIDE SEQUENCE [LARGE SCALE GENOMIC DNA]</scope>
</reference>
<dbReference type="InterPro" id="IPR048962">
    <property type="entry name" value="ARIH1-like_UBL"/>
</dbReference>
<dbReference type="Proteomes" id="UP000287651">
    <property type="component" value="Unassembled WGS sequence"/>
</dbReference>
<keyword evidence="2" id="KW-0812">Transmembrane</keyword>
<accession>A0A426ZTV1</accession>
<comment type="caution">
    <text evidence="4">The sequence shown here is derived from an EMBL/GenBank/DDBJ whole genome shotgun (WGS) entry which is preliminary data.</text>
</comment>
<protein>
    <recommendedName>
        <fullName evidence="3">E3 ubiquitin-protein ligase ARIH1-like UBA-like domain-containing protein</fullName>
    </recommendedName>
</protein>
<evidence type="ECO:0000313" key="5">
    <source>
        <dbReference type="Proteomes" id="UP000287651"/>
    </source>
</evidence>
<dbReference type="Pfam" id="PF21235">
    <property type="entry name" value="UBA_ARI1"/>
    <property type="match status" value="1"/>
</dbReference>
<feature type="compositionally biased region" description="Acidic residues" evidence="1">
    <location>
        <begin position="1"/>
        <end position="15"/>
    </location>
</feature>